<dbReference type="InParanoid" id="W3XJS7"/>
<feature type="region of interest" description="Disordered" evidence="1">
    <location>
        <begin position="298"/>
        <end position="321"/>
    </location>
</feature>
<feature type="compositionally biased region" description="Pro residues" evidence="1">
    <location>
        <begin position="14"/>
        <end position="25"/>
    </location>
</feature>
<proteinExistence type="predicted"/>
<dbReference type="eggNOG" id="ENOG502S9CJ">
    <property type="taxonomic scope" value="Eukaryota"/>
</dbReference>
<name>W3XJS7_PESFW</name>
<feature type="region of interest" description="Disordered" evidence="1">
    <location>
        <begin position="1"/>
        <end position="41"/>
    </location>
</feature>
<feature type="compositionally biased region" description="Low complexity" evidence="1">
    <location>
        <begin position="239"/>
        <end position="248"/>
    </location>
</feature>
<dbReference type="HOGENOM" id="CLU_014758_0_0_1"/>
<evidence type="ECO:0000313" key="2">
    <source>
        <dbReference type="EMBL" id="ETS85511.1"/>
    </source>
</evidence>
<gene>
    <name evidence="2" type="ORF">PFICI_03536</name>
</gene>
<dbReference type="KEGG" id="pfy:PFICI_03536"/>
<dbReference type="AlphaFoldDB" id="W3XJS7"/>
<feature type="compositionally biased region" description="Basic and acidic residues" evidence="1">
    <location>
        <begin position="566"/>
        <end position="575"/>
    </location>
</feature>
<keyword evidence="3" id="KW-1185">Reference proteome</keyword>
<protein>
    <submittedName>
        <fullName evidence="2">Uncharacterized protein</fullName>
    </submittedName>
</protein>
<feature type="region of interest" description="Disordered" evidence="1">
    <location>
        <begin position="406"/>
        <end position="498"/>
    </location>
</feature>
<sequence>MFGGLANLLQPATIGPPPKDVPPATPVQLPDFTPPAPGSATRHPSLVRFLQSLHRPAGLSEAHFEALGLRLHSDAPAEEVLSDPSFLPPTSGECERLKTGQSVEGNIGFCFPLCNGNTSPEARAYLERRDELSIENQAAFRTVRRIRPEPGVKAARLGNCYEFYRQLEQMAGYWDDSSLPPMQQQQQQQQQHENEQDQPEDSKPPQRFPLPKPLDASLEQVQVSLMGAMSAPESHSRSEPSSSQDQSSWRVTYRTSSGNTMPAEVRHHVISAFLKLVSYDFGCNISAPRTEPRLQLLTPSPLSKTITSSTPKNQEQQQPRKQVASYFPSGCVFLVRMPTTREAARAGIVEGPIAAVSARNTTSFSSPAENNIDFGRELIAALITAQHRSREGKEEKRFGEGKWWAHAKRWGGGPGGPIGREVEGSVAGDKDKETNAASNPMKSEKPDTAHEGNGGGAHSSETSKERPRSPPHPISPSSGLPMRGPPAAKKQRKTGHLSIYDNYRQVKLPAATWDKKARYSAIGKVPGADYDDVFVISSLFHHISVIRVRVPLRILDVLAGAPEGEGEQREEKKKEEEEEEEEEEEDETGHDKSWGELQVWRSKWFDLFLAEDRLEALRLLWGLNAWMMRKVDSDVKTQ</sequence>
<organism evidence="2 3">
    <name type="scientific">Pestalotiopsis fici (strain W106-1 / CGMCC3.15140)</name>
    <dbReference type="NCBI Taxonomy" id="1229662"/>
    <lineage>
        <taxon>Eukaryota</taxon>
        <taxon>Fungi</taxon>
        <taxon>Dikarya</taxon>
        <taxon>Ascomycota</taxon>
        <taxon>Pezizomycotina</taxon>
        <taxon>Sordariomycetes</taxon>
        <taxon>Xylariomycetidae</taxon>
        <taxon>Amphisphaeriales</taxon>
        <taxon>Sporocadaceae</taxon>
        <taxon>Pestalotiopsis</taxon>
    </lineage>
</organism>
<dbReference type="EMBL" id="KI912110">
    <property type="protein sequence ID" value="ETS85511.1"/>
    <property type="molecule type" value="Genomic_DNA"/>
</dbReference>
<feature type="region of interest" description="Disordered" evidence="1">
    <location>
        <begin position="563"/>
        <end position="592"/>
    </location>
</feature>
<feature type="region of interest" description="Disordered" evidence="1">
    <location>
        <begin position="228"/>
        <end position="253"/>
    </location>
</feature>
<feature type="region of interest" description="Disordered" evidence="1">
    <location>
        <begin position="175"/>
        <end position="212"/>
    </location>
</feature>
<reference evidence="3" key="1">
    <citation type="journal article" date="2015" name="BMC Genomics">
        <title>Genomic and transcriptomic analysis of the endophytic fungus Pestalotiopsis fici reveals its lifestyle and high potential for synthesis of natural products.</title>
        <authorList>
            <person name="Wang X."/>
            <person name="Zhang X."/>
            <person name="Liu L."/>
            <person name="Xiang M."/>
            <person name="Wang W."/>
            <person name="Sun X."/>
            <person name="Che Y."/>
            <person name="Guo L."/>
            <person name="Liu G."/>
            <person name="Guo L."/>
            <person name="Wang C."/>
            <person name="Yin W.B."/>
            <person name="Stadler M."/>
            <person name="Zhang X."/>
            <person name="Liu X."/>
        </authorList>
    </citation>
    <scope>NUCLEOTIDE SEQUENCE [LARGE SCALE GENOMIC DNA]</scope>
    <source>
        <strain evidence="3">W106-1 / CGMCC3.15140</strain>
    </source>
</reference>
<dbReference type="GeneID" id="19268549"/>
<dbReference type="OMA" id="CRPETSF"/>
<feature type="compositionally biased region" description="Polar residues" evidence="1">
    <location>
        <begin position="298"/>
        <end position="320"/>
    </location>
</feature>
<dbReference type="STRING" id="1229662.W3XJS7"/>
<dbReference type="Proteomes" id="UP000030651">
    <property type="component" value="Unassembled WGS sequence"/>
</dbReference>
<feature type="compositionally biased region" description="Acidic residues" evidence="1">
    <location>
        <begin position="576"/>
        <end position="588"/>
    </location>
</feature>
<feature type="compositionally biased region" description="Basic and acidic residues" evidence="1">
    <location>
        <begin position="192"/>
        <end position="204"/>
    </location>
</feature>
<dbReference type="RefSeq" id="XP_007830308.1">
    <property type="nucleotide sequence ID" value="XM_007832117.1"/>
</dbReference>
<dbReference type="OrthoDB" id="5407653at2759"/>
<feature type="compositionally biased region" description="Basic and acidic residues" evidence="1">
    <location>
        <begin position="420"/>
        <end position="434"/>
    </location>
</feature>
<evidence type="ECO:0000256" key="1">
    <source>
        <dbReference type="SAM" id="MobiDB-lite"/>
    </source>
</evidence>
<accession>W3XJS7</accession>
<evidence type="ECO:0000313" key="3">
    <source>
        <dbReference type="Proteomes" id="UP000030651"/>
    </source>
</evidence>